<evidence type="ECO:0000313" key="14">
    <source>
        <dbReference type="Proteomes" id="UP001627284"/>
    </source>
</evidence>
<keyword evidence="8" id="KW-0694">RNA-binding</keyword>
<dbReference type="InterPro" id="IPR017336">
    <property type="entry name" value="Snurportin-1"/>
</dbReference>
<dbReference type="Pfam" id="PF21974">
    <property type="entry name" value="SPN1_m3Gcap_bd"/>
    <property type="match status" value="1"/>
</dbReference>
<evidence type="ECO:0000256" key="9">
    <source>
        <dbReference type="ARBA" id="ARBA00023242"/>
    </source>
</evidence>
<organism evidence="13 14">
    <name type="scientific">Solanum stoloniferum</name>
    <dbReference type="NCBI Taxonomy" id="62892"/>
    <lineage>
        <taxon>Eukaryota</taxon>
        <taxon>Viridiplantae</taxon>
        <taxon>Streptophyta</taxon>
        <taxon>Embryophyta</taxon>
        <taxon>Tracheophyta</taxon>
        <taxon>Spermatophyta</taxon>
        <taxon>Magnoliopsida</taxon>
        <taxon>eudicotyledons</taxon>
        <taxon>Gunneridae</taxon>
        <taxon>Pentapetalae</taxon>
        <taxon>asterids</taxon>
        <taxon>lamiids</taxon>
        <taxon>Solanales</taxon>
        <taxon>Solanaceae</taxon>
        <taxon>Solanoideae</taxon>
        <taxon>Solaneae</taxon>
        <taxon>Solanum</taxon>
    </lineage>
</organism>
<dbReference type="GO" id="GO:0005634">
    <property type="term" value="C:nucleus"/>
    <property type="evidence" value="ECO:0007669"/>
    <property type="project" value="UniProtKB-SubCell"/>
</dbReference>
<comment type="function">
    <text evidence="1">Functions as an U snRNP-specific nuclear import adapter. Involved in the trimethylguanosine (m3G)-cap-dependent nuclear import of U snRNPs. Binds specifically to the terminal m3G-cap U snRNAs.</text>
</comment>
<comment type="caution">
    <text evidence="13">The sequence shown here is derived from an EMBL/GenBank/DDBJ whole genome shotgun (WGS) entry which is preliminary data.</text>
</comment>
<dbReference type="CDD" id="cd09232">
    <property type="entry name" value="Snurportin-1_C"/>
    <property type="match status" value="1"/>
</dbReference>
<dbReference type="SUPFAM" id="SSF56091">
    <property type="entry name" value="DNA ligase/mRNA capping enzyme, catalytic domain"/>
    <property type="match status" value="1"/>
</dbReference>
<comment type="similarity">
    <text evidence="4">Belongs to the snurportin family.</text>
</comment>
<protein>
    <recommendedName>
        <fullName evidence="5">Snurportin-1</fullName>
    </recommendedName>
</protein>
<evidence type="ECO:0000256" key="8">
    <source>
        <dbReference type="ARBA" id="ARBA00022884"/>
    </source>
</evidence>
<accession>A0ABD2RIT9</accession>
<gene>
    <name evidence="13" type="ORF">AABB24_035085</name>
</gene>
<reference evidence="13 14" key="1">
    <citation type="submission" date="2024-05" db="EMBL/GenBank/DDBJ databases">
        <title>De novo assembly of an allotetraploid wild potato.</title>
        <authorList>
            <person name="Hosaka A.J."/>
        </authorList>
    </citation>
    <scope>NUCLEOTIDE SEQUENCE [LARGE SCALE GENOMIC DNA]</scope>
    <source>
        <tissue evidence="13">Young leaves</tissue>
    </source>
</reference>
<evidence type="ECO:0000256" key="1">
    <source>
        <dbReference type="ARBA" id="ARBA00003975"/>
    </source>
</evidence>
<dbReference type="Proteomes" id="UP001627284">
    <property type="component" value="Unassembled WGS sequence"/>
</dbReference>
<dbReference type="GO" id="GO:0003723">
    <property type="term" value="F:RNA binding"/>
    <property type="evidence" value="ECO:0007669"/>
    <property type="project" value="UniProtKB-KW"/>
</dbReference>
<keyword evidence="11" id="KW-0812">Transmembrane</keyword>
<sequence>MSSHDIRRPFKRPAISDQQRRRELSLLRQSQNRHDAQLQARRLASTVLSLQSSSQEQQVDIQVTDELESCPEEVDDDYGHHKDAHDLRQATKLRGPDARLWFAKQLMLPEWMIDVPDKLNTDWYVFARPAGKRCFVVSSNGTTISRLRNGVLLHRFPSALPNGARTNNSKAAQSYCILDCIFHESDETYYVIDGVCWAGISLYECTAEFRFFWLNSKLAETGACDVPSTYHKYKFSALPVYNCDKEGLQTAYAGQVPYVKDGLLFYNNYAAYGWHLGVACEQLGPFSEFTCRFILPFSLSALFILMATVTLLPIMELEYNTHMIGKAIDHALDHGTLDGVCCPSVKLSSYVVVSQASSIIKTLSFCTSWPWEAPGDFFLLSFDHNLSLSIPLRHAQYQTGNTPLSLVWKDEHCSQYVIDTDNKGLVQSQQQVVLELLDDGRLATSDDPPVIFGCLLGEFMQKV</sequence>
<proteinExistence type="inferred from homology"/>
<evidence type="ECO:0000313" key="13">
    <source>
        <dbReference type="EMBL" id="KAL3331574.1"/>
    </source>
</evidence>
<dbReference type="InterPro" id="IPR047857">
    <property type="entry name" value="Snurportin1_C"/>
</dbReference>
<evidence type="ECO:0000259" key="12">
    <source>
        <dbReference type="Pfam" id="PF21974"/>
    </source>
</evidence>
<evidence type="ECO:0000256" key="11">
    <source>
        <dbReference type="SAM" id="Phobius"/>
    </source>
</evidence>
<evidence type="ECO:0000256" key="5">
    <source>
        <dbReference type="ARBA" id="ARBA00016034"/>
    </source>
</evidence>
<dbReference type="Gene3D" id="3.30.470.30">
    <property type="entry name" value="DNA ligase/mRNA capping enzyme"/>
    <property type="match status" value="1"/>
</dbReference>
<keyword evidence="14" id="KW-1185">Reference proteome</keyword>
<evidence type="ECO:0000256" key="4">
    <source>
        <dbReference type="ARBA" id="ARBA00007540"/>
    </source>
</evidence>
<feature type="transmembrane region" description="Helical" evidence="11">
    <location>
        <begin position="293"/>
        <end position="314"/>
    </location>
</feature>
<dbReference type="EMBL" id="JBJKTR010000020">
    <property type="protein sequence ID" value="KAL3331574.1"/>
    <property type="molecule type" value="Genomic_DNA"/>
</dbReference>
<name>A0ABD2RIT9_9SOLN</name>
<feature type="region of interest" description="Disordered" evidence="10">
    <location>
        <begin position="1"/>
        <end position="21"/>
    </location>
</feature>
<dbReference type="PANTHER" id="PTHR13403:SF6">
    <property type="entry name" value="SNURPORTIN-1"/>
    <property type="match status" value="1"/>
</dbReference>
<evidence type="ECO:0000256" key="2">
    <source>
        <dbReference type="ARBA" id="ARBA00004123"/>
    </source>
</evidence>
<evidence type="ECO:0000256" key="6">
    <source>
        <dbReference type="ARBA" id="ARBA00022448"/>
    </source>
</evidence>
<keyword evidence="11" id="KW-0472">Membrane</keyword>
<comment type="subcellular location">
    <subcellularLocation>
        <location evidence="3">Cytoplasm</location>
    </subcellularLocation>
    <subcellularLocation>
        <location evidence="2">Nucleus</location>
    </subcellularLocation>
</comment>
<dbReference type="PANTHER" id="PTHR13403">
    <property type="entry name" value="SNURPORTIN1 RNUT1 PROTEIN RNA, U TRANSPORTER 1"/>
    <property type="match status" value="1"/>
</dbReference>
<keyword evidence="11" id="KW-1133">Transmembrane helix</keyword>
<evidence type="ECO:0000256" key="3">
    <source>
        <dbReference type="ARBA" id="ARBA00004496"/>
    </source>
</evidence>
<keyword evidence="9" id="KW-0539">Nucleus</keyword>
<evidence type="ECO:0000256" key="10">
    <source>
        <dbReference type="SAM" id="MobiDB-lite"/>
    </source>
</evidence>
<feature type="domain" description="Snurportin-1 m3G cap-binding" evidence="12">
    <location>
        <begin position="105"/>
        <end position="272"/>
    </location>
</feature>
<dbReference type="GO" id="GO:0005737">
    <property type="term" value="C:cytoplasm"/>
    <property type="evidence" value="ECO:0007669"/>
    <property type="project" value="UniProtKB-SubCell"/>
</dbReference>
<dbReference type="AlphaFoldDB" id="A0ABD2RIT9"/>
<evidence type="ECO:0000256" key="7">
    <source>
        <dbReference type="ARBA" id="ARBA00022490"/>
    </source>
</evidence>
<keyword evidence="6" id="KW-0813">Transport</keyword>
<keyword evidence="7" id="KW-0963">Cytoplasm</keyword>